<dbReference type="Proteomes" id="UP000054289">
    <property type="component" value="Unassembled WGS sequence"/>
</dbReference>
<sequence length="1593" mass="186416">MIGGKYLNIKIFGEKRNSLGSNKTSDNTINNNNVNYIKRKKNNNKKDQEKKYNDNNYEEEYIKKRKSKPGSLYNNIDKSKIYRDKKIIHEGWLNKWTNIIGSYRPRYFILENGLLRYSLDKYSPTKESFVLTHCKIKVCPDDQLHFEIDTNEQGVLYLKANSPEDKHKWYISFKKAQLNYINGNNYKNKNGHHNIPDAVQTFNMSNNSLFLKNIIKNSSKCIKREDQHLDDPIKNTNNQTEKELSNNNKEIIEKEKNVDCIIVNKIQENVKGDESNNIVKNVIYERDDKDVPYERKDICMSHDKNYRSPLYIDNDNMSSYSKINKNANIKYKSNEYIFYKDDNVEKLSSSSSSTLDTSEFIEKMNSYNKKYNLEDMFISSTDFEDKSPTLCLMKNIISLKEMTTDVLKGSEYYQARSILNKKLKNNIKKGVNSNIIVDVNNNIIVDVNNNIIGDVNNNIIGDVNNNIIGDVNNNIIGDVNNNIIGDVNNNIIGDVNNNIIVDVNNNIIGDVNNNMIGDVNNNMIGDVNNNMIGDANDYVNNNFSNGNNLQIKSDELLSLLSQLYFSIQYAHIIIEKYIQCTELLLKEESIHSKYMNQSLKLLAKQNYYLEKSQEINNLTHMEEEIKDKLKHFQLYQCATLSEEDEEEEDKEMYNSSKQIKQKKQQQEDLFYDCDEFIYDKNILSNDVFEDESKNSISLYSSEGDKNENSDKIKKVHNTNNIPDQNRTYNNEHMLTTHSTINNKNEKMNAHIDEHYYNYINNDQENEKTFSHQTSEQRSLNIKTKSSDHDDNITTIQEDCTTDVFLKTILNNKNINETKRNTVSTEDDIALGDVRDGLITCDVYKKDHFVCDDSVEDKDIIRKRMGIEDDHGNNEDVHGNNEDVHGNNKDVHGNNEDVHGNNEDVHGNNKDVHNNNKDDHNNNDNICVKDTSKNKTIYRDNHKCDICPCDNHLYDKNNLDNHLKSINFSLIPSCNSKNIKALNFKDIEIYTDKSIKRRKKLPSPRTEIKISMWSLLKDCIGKDLSRIGMPIYLNEPSSFLQRLAEDFQYIYLLKYASNEKESTSRLAFVTAFTISPYASVIGRTYKPFNPLLGETYELTHRKFRFISEQVVHHPPITAYHCHNEYMENYASIMANVHILGKSVEVTMPGSSHLILKYKKTMMSQNNLEKKINNYIHNNIHNNKVKEGNTESNMINNYNFCGKKKHTHDTYIHTDGMSNDINSKNDTSEQIQNELLNDNMQSEENGNNCMPPIRKEFYKDRGTCKNTKDGDNNDGHNNDDNDDNNDDDNNDDDNNDGHNNDDNNDNDNDGHNNCHNNCHNNGHNNDDHLLYDQEHYTYERANMIIHNVIFGKLWVELHGNIIIRNHNNGDFSIVKYIRKGWFEKEIHNVRGVVCDRYKNIIFFIYGKWSQEIYIAYVKDMKKLEYDNYFFNEDGSENIYHYNKNTLNEFINTIDWQLYENNIENLNSICVWKAHKRPHNSEQYYGFNYMTVELNEITKEYDKDKGAAIACTDSRFRPDQRYYENGNIEVAMNEKQRLENKQRQNAKKFNNTNKYEPKWFYKHKDPIFNDRDIYLFNNKYWITKDKNQFSDTPDIF</sequence>
<feature type="compositionally biased region" description="Basic and acidic residues" evidence="6">
    <location>
        <begin position="1262"/>
        <end position="1277"/>
    </location>
</feature>
<evidence type="ECO:0000256" key="2">
    <source>
        <dbReference type="ARBA" id="ARBA00022448"/>
    </source>
</evidence>
<feature type="region of interest" description="Disordered" evidence="6">
    <location>
        <begin position="868"/>
        <end position="925"/>
    </location>
</feature>
<dbReference type="CDD" id="cd13293">
    <property type="entry name" value="PH_CpORP2-like"/>
    <property type="match status" value="1"/>
</dbReference>
<feature type="compositionally biased region" description="Acidic residues" evidence="6">
    <location>
        <begin position="1278"/>
        <end position="1292"/>
    </location>
</feature>
<dbReference type="GO" id="GO:0032934">
    <property type="term" value="F:sterol binding"/>
    <property type="evidence" value="ECO:0007669"/>
    <property type="project" value="TreeGrafter"/>
</dbReference>
<evidence type="ECO:0000256" key="1">
    <source>
        <dbReference type="ARBA" id="ARBA00008842"/>
    </source>
</evidence>
<dbReference type="InterPro" id="IPR000648">
    <property type="entry name" value="Oxysterol-bd"/>
</dbReference>
<keyword evidence="2" id="KW-0813">Transport</keyword>
<dbReference type="Gene3D" id="2.30.29.30">
    <property type="entry name" value="Pleckstrin-homology domain (PH domain)/Phosphotyrosine-binding domain (PTB)"/>
    <property type="match status" value="1"/>
</dbReference>
<dbReference type="OrthoDB" id="1854502at2759"/>
<dbReference type="InterPro" id="IPR011993">
    <property type="entry name" value="PH-like_dom_sf"/>
</dbReference>
<accession>A0A0L7KLL8</accession>
<dbReference type="InterPro" id="IPR037239">
    <property type="entry name" value="OSBP_sf"/>
</dbReference>
<dbReference type="Pfam" id="PF00169">
    <property type="entry name" value="PH"/>
    <property type="match status" value="1"/>
</dbReference>
<reference evidence="8 9" key="1">
    <citation type="submission" date="2006-03" db="EMBL/GenBank/DDBJ databases">
        <title>Annotation of Plasmodium falciparum HB3.</title>
        <authorList>
            <consortium name="The Broad Institute Genome Sequencing Platform"/>
            <person name="Volkman S.K."/>
            <person name="Neafsey D.E."/>
            <person name="Dash A.P."/>
            <person name="Chitnis C.E."/>
            <person name="Hartl D.L."/>
            <person name="Young S.K."/>
            <person name="Zeng Q."/>
            <person name="Koehrsen M."/>
            <person name="Alvarado L."/>
            <person name="Berlin A."/>
            <person name="Borenstein D."/>
            <person name="Chapman S.B."/>
            <person name="Chen Z."/>
            <person name="Engels R."/>
            <person name="Freedman E."/>
            <person name="Gellesch M."/>
            <person name="Goldberg J."/>
            <person name="Griggs A."/>
            <person name="Gujja S."/>
            <person name="Heilman E.R."/>
            <person name="Heiman D.I."/>
            <person name="Howarth C."/>
            <person name="Jen D."/>
            <person name="Larson L."/>
            <person name="Mehta T."/>
            <person name="Neiman D."/>
            <person name="Park D."/>
            <person name="Pearson M."/>
            <person name="Roberts A."/>
            <person name="Saif S."/>
            <person name="Shea T."/>
            <person name="Shenoy N."/>
            <person name="Sisk P."/>
            <person name="Stolte C."/>
            <person name="Sykes S."/>
            <person name="Walk T."/>
            <person name="White J."/>
            <person name="Yandava C."/>
            <person name="Haas B."/>
            <person name="Henn M.R."/>
            <person name="Nusbaum C."/>
            <person name="Birren B."/>
        </authorList>
    </citation>
    <scope>NUCLEOTIDE SEQUENCE [LARGE SCALE GENOMIC DNA]</scope>
    <source>
        <strain evidence="8">HB3</strain>
    </source>
</reference>
<dbReference type="SUPFAM" id="SSF50729">
    <property type="entry name" value="PH domain-like"/>
    <property type="match status" value="1"/>
</dbReference>
<dbReference type="Gene3D" id="2.40.160.120">
    <property type="match status" value="2"/>
</dbReference>
<protein>
    <recommendedName>
        <fullName evidence="7">PH domain-containing protein</fullName>
    </recommendedName>
</protein>
<evidence type="ECO:0000313" key="8">
    <source>
        <dbReference type="EMBL" id="KOB63784.1"/>
    </source>
</evidence>
<dbReference type="PANTHER" id="PTHR10972">
    <property type="entry name" value="OXYSTEROL-BINDING PROTEIN-RELATED"/>
    <property type="match status" value="1"/>
</dbReference>
<dbReference type="FunFam" id="2.40.160.120:FF:000027">
    <property type="entry name" value="Oxysterol-binding protein/PH domain-containing protein"/>
    <property type="match status" value="1"/>
</dbReference>
<feature type="region of interest" description="Disordered" evidence="6">
    <location>
        <begin position="1262"/>
        <end position="1306"/>
    </location>
</feature>
<dbReference type="GO" id="GO:0006869">
    <property type="term" value="P:lipid transport"/>
    <property type="evidence" value="ECO:0007669"/>
    <property type="project" value="UniProtKB-KW"/>
</dbReference>
<gene>
    <name evidence="8" type="ORF">PFHG_04596</name>
</gene>
<dbReference type="GO" id="GO:0016020">
    <property type="term" value="C:membrane"/>
    <property type="evidence" value="ECO:0007669"/>
    <property type="project" value="TreeGrafter"/>
</dbReference>
<comment type="similarity">
    <text evidence="1">Belongs to the OSBP family.</text>
</comment>
<dbReference type="SMART" id="SM00233">
    <property type="entry name" value="PH"/>
    <property type="match status" value="1"/>
</dbReference>
<feature type="compositionally biased region" description="Basic and acidic residues" evidence="6">
    <location>
        <begin position="868"/>
        <end position="921"/>
    </location>
</feature>
<reference evidence="9" key="2">
    <citation type="submission" date="2006-03" db="EMBL/GenBank/DDBJ databases">
        <title>The genome sequence of the Plasmodium falciparum HB3.</title>
        <authorList>
            <consortium name="The Broad Institute Genome Sequencing Platform"/>
            <person name="Birren B."/>
            <person name="Lander E."/>
            <person name="Galagan J."/>
            <person name="Nusbaum C."/>
            <person name="Devon K."/>
            <person name="Henn M."/>
            <person name="Jaffe D."/>
            <person name="Butler J."/>
            <person name="Alvarez P."/>
            <person name="Gnerre S."/>
            <person name="Grabherr M."/>
            <person name="Kleber M."/>
            <person name="Mauceli E."/>
            <person name="Brockman W."/>
            <person name="MacCallum I.A."/>
            <person name="Rounsley S."/>
            <person name="Young S."/>
            <person name="LaButti K."/>
            <person name="Pushparaj V."/>
            <person name="DeCaprio D."/>
            <person name="Crawford M."/>
            <person name="Koehrsen M."/>
            <person name="Engels R."/>
            <person name="Montgomery P."/>
            <person name="Pearson M."/>
            <person name="Howarth C."/>
            <person name="Larson L."/>
            <person name="Luoma S."/>
            <person name="White J."/>
            <person name="Kodira C."/>
            <person name="Zeng Q."/>
            <person name="Oleary S."/>
            <person name="Yandava C."/>
            <person name="Alvarado L."/>
            <person name="Wirth D."/>
            <person name="Volkman S."/>
            <person name="Hartl D."/>
        </authorList>
    </citation>
    <scope>NUCLEOTIDE SEQUENCE [LARGE SCALE GENOMIC DNA]</scope>
</reference>
<dbReference type="PROSITE" id="PS50003">
    <property type="entry name" value="PH_DOMAIN"/>
    <property type="match status" value="1"/>
</dbReference>
<dbReference type="PANTHER" id="PTHR10972:SF205">
    <property type="entry name" value="OXYSTEROL-BINDING PROTEIN 1"/>
    <property type="match status" value="1"/>
</dbReference>
<dbReference type="KEGG" id="pfh:PFHG_04596"/>
<dbReference type="VEuPathDB" id="PlasmoDB:PfHB3_110035300"/>
<proteinExistence type="inferred from homology"/>
<evidence type="ECO:0000259" key="7">
    <source>
        <dbReference type="PROSITE" id="PS50003"/>
    </source>
</evidence>
<keyword evidence="4" id="KW-0445">Lipid transport</keyword>
<feature type="domain" description="PH" evidence="7">
    <location>
        <begin position="86"/>
        <end position="178"/>
    </location>
</feature>
<evidence type="ECO:0000256" key="3">
    <source>
        <dbReference type="ARBA" id="ARBA00022553"/>
    </source>
</evidence>
<keyword evidence="3" id="KW-0597">Phosphoprotein</keyword>
<dbReference type="InterPro" id="IPR001849">
    <property type="entry name" value="PH_domain"/>
</dbReference>
<dbReference type="EMBL" id="GG700846">
    <property type="protein sequence ID" value="KOB63784.1"/>
    <property type="molecule type" value="Genomic_DNA"/>
</dbReference>
<dbReference type="SUPFAM" id="SSF144000">
    <property type="entry name" value="Oxysterol-binding protein-like"/>
    <property type="match status" value="2"/>
</dbReference>
<evidence type="ECO:0000256" key="4">
    <source>
        <dbReference type="ARBA" id="ARBA00023055"/>
    </source>
</evidence>
<evidence type="ECO:0000256" key="6">
    <source>
        <dbReference type="SAM" id="MobiDB-lite"/>
    </source>
</evidence>
<name>A0A0L7KLL8_PLAFX</name>
<dbReference type="GO" id="GO:0005829">
    <property type="term" value="C:cytosol"/>
    <property type="evidence" value="ECO:0007669"/>
    <property type="project" value="TreeGrafter"/>
</dbReference>
<dbReference type="Gene3D" id="3.30.70.3490">
    <property type="match status" value="1"/>
</dbReference>
<keyword evidence="5" id="KW-0446">Lipid-binding</keyword>
<dbReference type="Pfam" id="PF01237">
    <property type="entry name" value="Oxysterol_BP"/>
    <property type="match status" value="2"/>
</dbReference>
<organism evidence="8 9">
    <name type="scientific">Plasmodium falciparum (isolate HB3)</name>
    <dbReference type="NCBI Taxonomy" id="137071"/>
    <lineage>
        <taxon>Eukaryota</taxon>
        <taxon>Sar</taxon>
        <taxon>Alveolata</taxon>
        <taxon>Apicomplexa</taxon>
        <taxon>Aconoidasida</taxon>
        <taxon>Haemosporida</taxon>
        <taxon>Plasmodiidae</taxon>
        <taxon>Plasmodium</taxon>
        <taxon>Plasmodium (Laverania)</taxon>
    </lineage>
</organism>
<dbReference type="OMA" id="DIKISMW"/>
<evidence type="ECO:0000256" key="5">
    <source>
        <dbReference type="ARBA" id="ARBA00023121"/>
    </source>
</evidence>
<evidence type="ECO:0000313" key="9">
    <source>
        <dbReference type="Proteomes" id="UP000054289"/>
    </source>
</evidence>